<sequence>MYPAPMTQTPSQPAVVLQPGMMQQPVMGMLPDIAPVITRTRSRSHSTQPIIVNPQAPTQASHRRSRPPTPRYSCSPTRLHSRRGSYRRPTRSLSPYSSRGRSPHVDYRHRDGSRTPERRLSPVSRRSTTRRAQSEGPTRRSSTPPARSRHDQAVGLATASIPISERTARHVPSGQSTVPPRREHDAHSPPTVVHIEDELPHGPTVGTSCRPSEGAYSTSSSMYSFHDEGRGRPAETIPGIEIVPNNVQSRVFVPAHDRPLSRAASQRGQVAEAALVTHADESVIKPYSTPSACPAQSLPADECLQPSVHRVPTASVRSQPATEFDQRLHSEPSAAPGEQPIVRPNPRRVSATPFDFSIADDSRGQLEELNDAANRLRMVGGAAEEAEDQRELEFLTHEEQQEHIFHQNEEQWNVEAREGGTAIWNDLGTRLAALPLPPDPSPAAGEAFRESIPTIRAIATQAASQYTSDILQMVREERSTLLAEMKAEKDRLVQEKDARIQNLEEKLTSLRAEIDAEKQQRWIEEAEIREQCRQQFAEYDQAVREQLSDLTNLLQDQRSMLEEKREESDMRYEEKKNRRNEKRAVTVELRDMVHELQRKINSEREDADASRAENKDALDRIVDNSLRHNTEQRELLIALSEGWRADCERQHNTTIEAVKASLNEHAPFNVQAHLDRFMKALATEVRMLLGEVGKIREEKRALEFEIGDLLSIKAKFGPGGEYEAHWKPPAPQPPPQPPFS</sequence>
<comment type="caution">
    <text evidence="3">The sequence shown here is derived from an EMBL/GenBank/DDBJ whole genome shotgun (WGS) entry which is preliminary data.</text>
</comment>
<proteinExistence type="predicted"/>
<feature type="region of interest" description="Disordered" evidence="2">
    <location>
        <begin position="40"/>
        <end position="231"/>
    </location>
</feature>
<organism evidence="3 4">
    <name type="scientific">Psilocybe cf. subviscida</name>
    <dbReference type="NCBI Taxonomy" id="2480587"/>
    <lineage>
        <taxon>Eukaryota</taxon>
        <taxon>Fungi</taxon>
        <taxon>Dikarya</taxon>
        <taxon>Basidiomycota</taxon>
        <taxon>Agaricomycotina</taxon>
        <taxon>Agaricomycetes</taxon>
        <taxon>Agaricomycetidae</taxon>
        <taxon>Agaricales</taxon>
        <taxon>Agaricineae</taxon>
        <taxon>Strophariaceae</taxon>
        <taxon>Psilocybe</taxon>
    </lineage>
</organism>
<name>A0A8H5F6J7_9AGAR</name>
<keyword evidence="4" id="KW-1185">Reference proteome</keyword>
<feature type="coiled-coil region" evidence="1">
    <location>
        <begin position="471"/>
        <end position="520"/>
    </location>
</feature>
<dbReference type="EMBL" id="JAACJJ010000015">
    <property type="protein sequence ID" value="KAF5325556.1"/>
    <property type="molecule type" value="Genomic_DNA"/>
</dbReference>
<feature type="coiled-coil region" evidence="1">
    <location>
        <begin position="544"/>
        <end position="613"/>
    </location>
</feature>
<feature type="compositionally biased region" description="Polar residues" evidence="2">
    <location>
        <begin position="205"/>
        <end position="223"/>
    </location>
</feature>
<feature type="compositionally biased region" description="Polar residues" evidence="2">
    <location>
        <begin position="91"/>
        <end position="100"/>
    </location>
</feature>
<gene>
    <name evidence="3" type="ORF">D9619_009684</name>
</gene>
<dbReference type="Proteomes" id="UP000567179">
    <property type="component" value="Unassembled WGS sequence"/>
</dbReference>
<feature type="compositionally biased region" description="Pro residues" evidence="2">
    <location>
        <begin position="728"/>
        <end position="740"/>
    </location>
</feature>
<dbReference type="OrthoDB" id="2507336at2759"/>
<evidence type="ECO:0000313" key="4">
    <source>
        <dbReference type="Proteomes" id="UP000567179"/>
    </source>
</evidence>
<feature type="region of interest" description="Disordered" evidence="2">
    <location>
        <begin position="721"/>
        <end position="740"/>
    </location>
</feature>
<protein>
    <submittedName>
        <fullName evidence="3">Uncharacterized protein</fullName>
    </submittedName>
</protein>
<dbReference type="AlphaFoldDB" id="A0A8H5F6J7"/>
<reference evidence="3 4" key="1">
    <citation type="journal article" date="2020" name="ISME J.">
        <title>Uncovering the hidden diversity of litter-decomposition mechanisms in mushroom-forming fungi.</title>
        <authorList>
            <person name="Floudas D."/>
            <person name="Bentzer J."/>
            <person name="Ahren D."/>
            <person name="Johansson T."/>
            <person name="Persson P."/>
            <person name="Tunlid A."/>
        </authorList>
    </citation>
    <scope>NUCLEOTIDE SEQUENCE [LARGE SCALE GENOMIC DNA]</scope>
    <source>
        <strain evidence="3 4">CBS 101986</strain>
    </source>
</reference>
<feature type="compositionally biased region" description="Polar residues" evidence="2">
    <location>
        <begin position="45"/>
        <end position="60"/>
    </location>
</feature>
<accession>A0A8H5F6J7</accession>
<feature type="region of interest" description="Disordered" evidence="2">
    <location>
        <begin position="312"/>
        <end position="349"/>
    </location>
</feature>
<evidence type="ECO:0000256" key="1">
    <source>
        <dbReference type="SAM" id="Coils"/>
    </source>
</evidence>
<feature type="compositionally biased region" description="Basic residues" evidence="2">
    <location>
        <begin position="79"/>
        <end position="90"/>
    </location>
</feature>
<keyword evidence="1" id="KW-0175">Coiled coil</keyword>
<evidence type="ECO:0000256" key="2">
    <source>
        <dbReference type="SAM" id="MobiDB-lite"/>
    </source>
</evidence>
<evidence type="ECO:0000313" key="3">
    <source>
        <dbReference type="EMBL" id="KAF5325556.1"/>
    </source>
</evidence>
<feature type="compositionally biased region" description="Basic and acidic residues" evidence="2">
    <location>
        <begin position="103"/>
        <end position="120"/>
    </location>
</feature>